<dbReference type="Proteomes" id="UP000184096">
    <property type="component" value="Chromosome I"/>
</dbReference>
<dbReference type="PANTHER" id="PTHR11552:SF147">
    <property type="entry name" value="CHOLINE DEHYDROGENASE, MITOCHONDRIAL"/>
    <property type="match status" value="1"/>
</dbReference>
<dbReference type="PANTHER" id="PTHR11552">
    <property type="entry name" value="GLUCOSE-METHANOL-CHOLINE GMC OXIDOREDUCTASE"/>
    <property type="match status" value="1"/>
</dbReference>
<dbReference type="GO" id="GO:0016614">
    <property type="term" value="F:oxidoreductase activity, acting on CH-OH group of donors"/>
    <property type="evidence" value="ECO:0007669"/>
    <property type="project" value="InterPro"/>
</dbReference>
<evidence type="ECO:0000259" key="8">
    <source>
        <dbReference type="PROSITE" id="PS00624"/>
    </source>
</evidence>
<dbReference type="PROSITE" id="PS00624">
    <property type="entry name" value="GMC_OXRED_2"/>
    <property type="match status" value="1"/>
</dbReference>
<evidence type="ECO:0000256" key="6">
    <source>
        <dbReference type="RuleBase" id="RU003968"/>
    </source>
</evidence>
<keyword evidence="4 5" id="KW-0274">FAD</keyword>
<dbReference type="PIRSF" id="PIRSF000137">
    <property type="entry name" value="Alcohol_oxidase"/>
    <property type="match status" value="1"/>
</dbReference>
<dbReference type="PROSITE" id="PS00623">
    <property type="entry name" value="GMC_OXRED_1"/>
    <property type="match status" value="1"/>
</dbReference>
<dbReference type="InterPro" id="IPR000172">
    <property type="entry name" value="GMC_OxRdtase_N"/>
</dbReference>
<evidence type="ECO:0000256" key="1">
    <source>
        <dbReference type="ARBA" id="ARBA00001974"/>
    </source>
</evidence>
<dbReference type="Gene3D" id="3.50.50.60">
    <property type="entry name" value="FAD/NAD(P)-binding domain"/>
    <property type="match status" value="1"/>
</dbReference>
<dbReference type="Pfam" id="PF05199">
    <property type="entry name" value="GMC_oxred_C"/>
    <property type="match status" value="1"/>
</dbReference>
<keyword evidence="3 6" id="KW-0285">Flavoprotein</keyword>
<protein>
    <submittedName>
        <fullName evidence="9">Choline dehydrogenase</fullName>
    </submittedName>
</protein>
<comment type="similarity">
    <text evidence="2 6">Belongs to the GMC oxidoreductase family.</text>
</comment>
<feature type="domain" description="Glucose-methanol-choline oxidoreductase N-terminal" evidence="7">
    <location>
        <begin position="104"/>
        <end position="127"/>
    </location>
</feature>
<dbReference type="EMBL" id="LT670849">
    <property type="protein sequence ID" value="SHN79698.1"/>
    <property type="molecule type" value="Genomic_DNA"/>
</dbReference>
<accession>A0A1M7U9V3</accession>
<evidence type="ECO:0000256" key="3">
    <source>
        <dbReference type="ARBA" id="ARBA00022630"/>
    </source>
</evidence>
<organism evidence="9 10">
    <name type="scientific">Bradyrhizobium erythrophlei</name>
    <dbReference type="NCBI Taxonomy" id="1437360"/>
    <lineage>
        <taxon>Bacteria</taxon>
        <taxon>Pseudomonadati</taxon>
        <taxon>Pseudomonadota</taxon>
        <taxon>Alphaproteobacteria</taxon>
        <taxon>Hyphomicrobiales</taxon>
        <taxon>Nitrobacteraceae</taxon>
        <taxon>Bradyrhizobium</taxon>
    </lineage>
</organism>
<keyword evidence="10" id="KW-1185">Reference proteome</keyword>
<name>A0A1M7U9V3_9BRAD</name>
<dbReference type="Gene3D" id="3.30.560.10">
    <property type="entry name" value="Glucose Oxidase, domain 3"/>
    <property type="match status" value="1"/>
</dbReference>
<feature type="binding site" evidence="5">
    <location>
        <position position="242"/>
    </location>
    <ligand>
        <name>FAD</name>
        <dbReference type="ChEBI" id="CHEBI:57692"/>
    </ligand>
</feature>
<evidence type="ECO:0000256" key="4">
    <source>
        <dbReference type="ARBA" id="ARBA00022827"/>
    </source>
</evidence>
<dbReference type="InterPro" id="IPR007867">
    <property type="entry name" value="GMC_OxRtase_C"/>
</dbReference>
<proteinExistence type="inferred from homology"/>
<evidence type="ECO:0000256" key="2">
    <source>
        <dbReference type="ARBA" id="ARBA00010790"/>
    </source>
</evidence>
<evidence type="ECO:0000313" key="9">
    <source>
        <dbReference type="EMBL" id="SHN79698.1"/>
    </source>
</evidence>
<dbReference type="InterPro" id="IPR012132">
    <property type="entry name" value="GMC_OxRdtase"/>
</dbReference>
<dbReference type="SUPFAM" id="SSF51905">
    <property type="entry name" value="FAD/NAD(P)-binding domain"/>
    <property type="match status" value="1"/>
</dbReference>
<evidence type="ECO:0000313" key="10">
    <source>
        <dbReference type="Proteomes" id="UP000184096"/>
    </source>
</evidence>
<evidence type="ECO:0000259" key="7">
    <source>
        <dbReference type="PROSITE" id="PS00623"/>
    </source>
</evidence>
<dbReference type="AlphaFoldDB" id="A0A1M7U9V3"/>
<sequence length="568" mass="62567">MKSRGHSVFKRVKKNASNKESKIMDTFDYVIIGAGSAGCVLASRLGEDPAAKVCVLEAGPRDWHPYIHLPAGFIKTFHMRSVNWAYQQEPGPWTGGRSIYAPRGKTLGGSSSINGHIYNRGQRQDFDTWAQIGNRGWSYSDVLPYFKRLETRVGPGDDTYRGREGNLTVTTMDWKDPLCEAFMAGAISLGIPRNPDYNGAIQEGVSYAQRTIKNGLRVSAATAFLHPAIKRGNIDVRTHAHVTGIVFEGKRAVGVRYRRGGKNGTLHEVRAAREIILAGGTYNSPQLLQLSGVGSPELLQSHGIEVRHALPGVGEGLQDHYAPRSVARVKNIKTINERRRGLSLVGEALKWAATRRGLLSLSPTMVYCFWHSGETTESSDLQLTFTPASYKEGVQGTLEDLPGMTVTSWQQRPESRGYVRIRSADPFVQPIIQTNYLTADLDRRIVVAGMKLARRLLESDPLRPYYDYEDFPGPDVQTDEEFLQAATKRGTTTFHPGCTCRMGPADASWAVVDDSLRVHGLEGLRVVDASIMPRMISANLNASTQMIADKASDMIRGKAPLEAVRLAG</sequence>
<gene>
    <name evidence="9" type="ORF">SAMN05444170_4096</name>
</gene>
<comment type="cofactor">
    <cofactor evidence="1 5">
        <name>FAD</name>
        <dbReference type="ChEBI" id="CHEBI:57692"/>
    </cofactor>
</comment>
<dbReference type="Pfam" id="PF00732">
    <property type="entry name" value="GMC_oxred_N"/>
    <property type="match status" value="1"/>
</dbReference>
<evidence type="ECO:0000256" key="5">
    <source>
        <dbReference type="PIRSR" id="PIRSR000137-2"/>
    </source>
</evidence>
<dbReference type="InterPro" id="IPR036188">
    <property type="entry name" value="FAD/NAD-bd_sf"/>
</dbReference>
<reference evidence="10" key="1">
    <citation type="submission" date="2016-11" db="EMBL/GenBank/DDBJ databases">
        <authorList>
            <person name="Varghese N."/>
            <person name="Submissions S."/>
        </authorList>
    </citation>
    <scope>NUCLEOTIDE SEQUENCE [LARGE SCALE GENOMIC DNA]</scope>
    <source>
        <strain evidence="10">GAS401</strain>
    </source>
</reference>
<dbReference type="GO" id="GO:0050660">
    <property type="term" value="F:flavin adenine dinucleotide binding"/>
    <property type="evidence" value="ECO:0007669"/>
    <property type="project" value="InterPro"/>
</dbReference>
<dbReference type="SUPFAM" id="SSF54373">
    <property type="entry name" value="FAD-linked reductases, C-terminal domain"/>
    <property type="match status" value="1"/>
</dbReference>
<feature type="domain" description="Glucose-methanol-choline oxidoreductase N-terminal" evidence="8">
    <location>
        <begin position="280"/>
        <end position="294"/>
    </location>
</feature>